<feature type="compositionally biased region" description="Basic and acidic residues" evidence="1">
    <location>
        <begin position="114"/>
        <end position="123"/>
    </location>
</feature>
<evidence type="ECO:0000313" key="2">
    <source>
        <dbReference type="EMBL" id="OIT29191.1"/>
    </source>
</evidence>
<sequence length="123" mass="13559">MGRGRPKRVIPITNPIKKIARQTIIAGKEKARDTEDMHSPQVSMEQLKILGEMWPPLHGSSSTQSPPTGNGGHNQTKATSTRTPIAEMIDADKVNQMKVTEQLGTNKPITEQEAQIHKQLDAE</sequence>
<dbReference type="Proteomes" id="UP000187609">
    <property type="component" value="Unassembled WGS sequence"/>
</dbReference>
<evidence type="ECO:0000256" key="1">
    <source>
        <dbReference type="SAM" id="MobiDB-lite"/>
    </source>
</evidence>
<name>A0A314KIF0_NICAT</name>
<comment type="caution">
    <text evidence="2">The sequence shown here is derived from an EMBL/GenBank/DDBJ whole genome shotgun (WGS) entry which is preliminary data.</text>
</comment>
<feature type="compositionally biased region" description="Polar residues" evidence="1">
    <location>
        <begin position="59"/>
        <end position="83"/>
    </location>
</feature>
<dbReference type="EMBL" id="MJEQ01001839">
    <property type="protein sequence ID" value="OIT29191.1"/>
    <property type="molecule type" value="Genomic_DNA"/>
</dbReference>
<feature type="region of interest" description="Disordered" evidence="1">
    <location>
        <begin position="53"/>
        <end position="84"/>
    </location>
</feature>
<proteinExistence type="predicted"/>
<dbReference type="SMR" id="A0A314KIF0"/>
<keyword evidence="3" id="KW-1185">Reference proteome</keyword>
<feature type="compositionally biased region" description="Polar residues" evidence="1">
    <location>
        <begin position="102"/>
        <end position="113"/>
    </location>
</feature>
<organism evidence="2 3">
    <name type="scientific">Nicotiana attenuata</name>
    <name type="common">Coyote tobacco</name>
    <dbReference type="NCBI Taxonomy" id="49451"/>
    <lineage>
        <taxon>Eukaryota</taxon>
        <taxon>Viridiplantae</taxon>
        <taxon>Streptophyta</taxon>
        <taxon>Embryophyta</taxon>
        <taxon>Tracheophyta</taxon>
        <taxon>Spermatophyta</taxon>
        <taxon>Magnoliopsida</taxon>
        <taxon>eudicotyledons</taxon>
        <taxon>Gunneridae</taxon>
        <taxon>Pentapetalae</taxon>
        <taxon>asterids</taxon>
        <taxon>lamiids</taxon>
        <taxon>Solanales</taxon>
        <taxon>Solanaceae</taxon>
        <taxon>Nicotianoideae</taxon>
        <taxon>Nicotianeae</taxon>
        <taxon>Nicotiana</taxon>
    </lineage>
</organism>
<dbReference type="AlphaFoldDB" id="A0A314KIF0"/>
<reference evidence="2" key="1">
    <citation type="submission" date="2016-11" db="EMBL/GenBank/DDBJ databases">
        <title>The genome of Nicotiana attenuata.</title>
        <authorList>
            <person name="Xu S."/>
            <person name="Brockmoeller T."/>
            <person name="Gaquerel E."/>
            <person name="Navarro A."/>
            <person name="Kuhl H."/>
            <person name="Gase K."/>
            <person name="Ling Z."/>
            <person name="Zhou W."/>
            <person name="Kreitzer C."/>
            <person name="Stanke M."/>
            <person name="Tang H."/>
            <person name="Lyons E."/>
            <person name="Pandey P."/>
            <person name="Pandey S.P."/>
            <person name="Timmermann B."/>
            <person name="Baldwin I.T."/>
        </authorList>
    </citation>
    <scope>NUCLEOTIDE SEQUENCE [LARGE SCALE GENOMIC DNA]</scope>
    <source>
        <strain evidence="2">UT</strain>
    </source>
</reference>
<accession>A0A314KIF0</accession>
<protein>
    <submittedName>
        <fullName evidence="2">Uncharacterized protein</fullName>
    </submittedName>
</protein>
<dbReference type="Gramene" id="OIT29191">
    <property type="protein sequence ID" value="OIT29191"/>
    <property type="gene ID" value="A4A49_57785"/>
</dbReference>
<feature type="non-terminal residue" evidence="2">
    <location>
        <position position="123"/>
    </location>
</feature>
<gene>
    <name evidence="2" type="ORF">A4A49_57785</name>
</gene>
<evidence type="ECO:0000313" key="3">
    <source>
        <dbReference type="Proteomes" id="UP000187609"/>
    </source>
</evidence>
<feature type="region of interest" description="Disordered" evidence="1">
    <location>
        <begin position="102"/>
        <end position="123"/>
    </location>
</feature>